<dbReference type="GO" id="GO:0005096">
    <property type="term" value="F:GTPase activator activity"/>
    <property type="evidence" value="ECO:0007669"/>
    <property type="project" value="UniProtKB-KW"/>
</dbReference>
<dbReference type="STRING" id="2880.D8LKA2"/>
<dbReference type="EMBL" id="FN649727">
    <property type="protein sequence ID" value="CBN76047.1"/>
    <property type="molecule type" value="Genomic_DNA"/>
</dbReference>
<dbReference type="Proteomes" id="UP000002630">
    <property type="component" value="Linkage Group LG02"/>
</dbReference>
<accession>D8LKA2</accession>
<keyword evidence="2" id="KW-0433">Leucine-rich repeat</keyword>
<evidence type="ECO:0000256" key="2">
    <source>
        <dbReference type="ARBA" id="ARBA00022614"/>
    </source>
</evidence>
<proteinExistence type="predicted"/>
<organism evidence="5 6">
    <name type="scientific">Ectocarpus siliculosus</name>
    <name type="common">Brown alga</name>
    <name type="synonym">Conferva siliculosa</name>
    <dbReference type="NCBI Taxonomy" id="2880"/>
    <lineage>
        <taxon>Eukaryota</taxon>
        <taxon>Sar</taxon>
        <taxon>Stramenopiles</taxon>
        <taxon>Ochrophyta</taxon>
        <taxon>PX clade</taxon>
        <taxon>Phaeophyceae</taxon>
        <taxon>Ectocarpales</taxon>
        <taxon>Ectocarpaceae</taxon>
        <taxon>Ectocarpus</taxon>
    </lineage>
</organism>
<dbReference type="GO" id="GO:0006913">
    <property type="term" value="P:nucleocytoplasmic transport"/>
    <property type="evidence" value="ECO:0007669"/>
    <property type="project" value="TreeGrafter"/>
</dbReference>
<dbReference type="eggNOG" id="KOG4308">
    <property type="taxonomic scope" value="Eukaryota"/>
</dbReference>
<evidence type="ECO:0000256" key="1">
    <source>
        <dbReference type="ARBA" id="ARBA00022468"/>
    </source>
</evidence>
<keyword evidence="6" id="KW-1185">Reference proteome</keyword>
<keyword evidence="1" id="KW-0343">GTPase activation</keyword>
<protein>
    <submittedName>
        <fullName evidence="5">Hypothetical leucine rich repeat protein</fullName>
    </submittedName>
</protein>
<dbReference type="InParanoid" id="D8LKA2"/>
<dbReference type="Gene3D" id="3.80.10.10">
    <property type="entry name" value="Ribonuclease Inhibitor"/>
    <property type="match status" value="3"/>
</dbReference>
<gene>
    <name evidence="5" type="ORF">Esi_0292_0005</name>
</gene>
<dbReference type="InterPro" id="IPR032675">
    <property type="entry name" value="LRR_dom_sf"/>
</dbReference>
<dbReference type="InterPro" id="IPR027038">
    <property type="entry name" value="RanGap"/>
</dbReference>
<sequence length="519" mass="50953">MAWGAPRGVDDLIAKLNDNSTASTMCILSTRKFGPSEAAAFSAALSGNTSLTELLASGHPLEVAGASAFGQALSRNTTLRSLCVGDNDFGDEGVIALVEGLKRNHGLLVLDLEYKSIASGEGLRTLLETHPTLADLRLGRNQLGEAGMKSLSAGLSLNSTLLRLDVSGNQLNAAAAEALGRALCTHRPAAIGNQTGTSAVGGSDGGGGGGGGGSTPPPPLEFLDVSRNPLGDEGGAALFRALATSPTLTGLVLAEAKLGPLAAAALAEALVPPPASPLPGGGGPSGPAEPDSGEMTPLPPPPPPPPPANGGGLQKLQALDVSKNELGTGGGAEVAGALSRGGAPRLETLSMAYNDVGDDGAAALGKAAGPRLAVLDLSGNALGGAGIGAVLSAPGLREAKLFHNACKDEGVPLVLEALLAGGTLQTLDLGANGLTGAGFEMLLPGLAACSSLQTLEVGANSNDERAEEAVRRSQGSNPALDIAFRRGGEAMEGSGAPPGVGIGGGTAGGPGAAASWQTQ</sequence>
<evidence type="ECO:0000313" key="6">
    <source>
        <dbReference type="Proteomes" id="UP000002630"/>
    </source>
</evidence>
<feature type="compositionally biased region" description="Gly residues" evidence="4">
    <location>
        <begin position="496"/>
        <end position="511"/>
    </location>
</feature>
<name>D8LKA2_ECTSI</name>
<dbReference type="GO" id="GO:0005829">
    <property type="term" value="C:cytosol"/>
    <property type="evidence" value="ECO:0007669"/>
    <property type="project" value="TreeGrafter"/>
</dbReference>
<feature type="region of interest" description="Disordered" evidence="4">
    <location>
        <begin position="486"/>
        <end position="519"/>
    </location>
</feature>
<feature type="region of interest" description="Disordered" evidence="4">
    <location>
        <begin position="192"/>
        <end position="228"/>
    </location>
</feature>
<feature type="compositionally biased region" description="Pro residues" evidence="4">
    <location>
        <begin position="297"/>
        <end position="308"/>
    </location>
</feature>
<dbReference type="AlphaFoldDB" id="D8LKA2"/>
<dbReference type="SUPFAM" id="SSF52047">
    <property type="entry name" value="RNI-like"/>
    <property type="match status" value="2"/>
</dbReference>
<reference evidence="5 6" key="1">
    <citation type="journal article" date="2010" name="Nature">
        <title>The Ectocarpus genome and the independent evolution of multicellularity in brown algae.</title>
        <authorList>
            <person name="Cock J.M."/>
            <person name="Sterck L."/>
            <person name="Rouze P."/>
            <person name="Scornet D."/>
            <person name="Allen A.E."/>
            <person name="Amoutzias G."/>
            <person name="Anthouard V."/>
            <person name="Artiguenave F."/>
            <person name="Aury J.M."/>
            <person name="Badger J.H."/>
            <person name="Beszteri B."/>
            <person name="Billiau K."/>
            <person name="Bonnet E."/>
            <person name="Bothwell J.H."/>
            <person name="Bowler C."/>
            <person name="Boyen C."/>
            <person name="Brownlee C."/>
            <person name="Carrano C.J."/>
            <person name="Charrier B."/>
            <person name="Cho G.Y."/>
            <person name="Coelho S.M."/>
            <person name="Collen J."/>
            <person name="Corre E."/>
            <person name="Da Silva C."/>
            <person name="Delage L."/>
            <person name="Delaroque N."/>
            <person name="Dittami S.M."/>
            <person name="Doulbeau S."/>
            <person name="Elias M."/>
            <person name="Farnham G."/>
            <person name="Gachon C.M."/>
            <person name="Gschloessl B."/>
            <person name="Heesch S."/>
            <person name="Jabbari K."/>
            <person name="Jubin C."/>
            <person name="Kawai H."/>
            <person name="Kimura K."/>
            <person name="Kloareg B."/>
            <person name="Kupper F.C."/>
            <person name="Lang D."/>
            <person name="Le Bail A."/>
            <person name="Leblanc C."/>
            <person name="Lerouge P."/>
            <person name="Lohr M."/>
            <person name="Lopez P.J."/>
            <person name="Martens C."/>
            <person name="Maumus F."/>
            <person name="Michel G."/>
            <person name="Miranda-Saavedra D."/>
            <person name="Morales J."/>
            <person name="Moreau H."/>
            <person name="Motomura T."/>
            <person name="Nagasato C."/>
            <person name="Napoli C.A."/>
            <person name="Nelson D.R."/>
            <person name="Nyvall-Collen P."/>
            <person name="Peters A.F."/>
            <person name="Pommier C."/>
            <person name="Potin P."/>
            <person name="Poulain J."/>
            <person name="Quesneville H."/>
            <person name="Read B."/>
            <person name="Rensing S.A."/>
            <person name="Ritter A."/>
            <person name="Rousvoal S."/>
            <person name="Samanta M."/>
            <person name="Samson G."/>
            <person name="Schroeder D.C."/>
            <person name="Segurens B."/>
            <person name="Strittmatter M."/>
            <person name="Tonon T."/>
            <person name="Tregear J.W."/>
            <person name="Valentin K."/>
            <person name="von Dassow P."/>
            <person name="Yamagishi T."/>
            <person name="Van de Peer Y."/>
            <person name="Wincker P."/>
        </authorList>
    </citation>
    <scope>NUCLEOTIDE SEQUENCE [LARGE SCALE GENOMIC DNA]</scope>
    <source>
        <strain evidence="6">Ec32 / CCAP1310/4</strain>
    </source>
</reference>
<dbReference type="GO" id="GO:0031267">
    <property type="term" value="F:small GTPase binding"/>
    <property type="evidence" value="ECO:0007669"/>
    <property type="project" value="TreeGrafter"/>
</dbReference>
<dbReference type="OMA" id="YASGHAM"/>
<keyword evidence="3" id="KW-0677">Repeat</keyword>
<evidence type="ECO:0000256" key="4">
    <source>
        <dbReference type="SAM" id="MobiDB-lite"/>
    </source>
</evidence>
<dbReference type="GO" id="GO:0048471">
    <property type="term" value="C:perinuclear region of cytoplasm"/>
    <property type="evidence" value="ECO:0007669"/>
    <property type="project" value="TreeGrafter"/>
</dbReference>
<dbReference type="SMART" id="SM00368">
    <property type="entry name" value="LRR_RI"/>
    <property type="match status" value="10"/>
</dbReference>
<evidence type="ECO:0000256" key="3">
    <source>
        <dbReference type="ARBA" id="ARBA00022737"/>
    </source>
</evidence>
<dbReference type="GO" id="GO:0005634">
    <property type="term" value="C:nucleus"/>
    <property type="evidence" value="ECO:0007669"/>
    <property type="project" value="TreeGrafter"/>
</dbReference>
<dbReference type="EMBL" id="FN648478">
    <property type="protein sequence ID" value="CBN76047.1"/>
    <property type="molecule type" value="Genomic_DNA"/>
</dbReference>
<dbReference type="PANTHER" id="PTHR24113">
    <property type="entry name" value="RAN GTPASE-ACTIVATING PROTEIN 1"/>
    <property type="match status" value="1"/>
</dbReference>
<dbReference type="PANTHER" id="PTHR24113:SF12">
    <property type="entry name" value="RAN GTPASE-ACTIVATING PROTEIN 1"/>
    <property type="match status" value="1"/>
</dbReference>
<dbReference type="InterPro" id="IPR001611">
    <property type="entry name" value="Leu-rich_rpt"/>
</dbReference>
<dbReference type="OrthoDB" id="6500038at2759"/>
<feature type="region of interest" description="Disordered" evidence="4">
    <location>
        <begin position="274"/>
        <end position="314"/>
    </location>
</feature>
<evidence type="ECO:0000313" key="5">
    <source>
        <dbReference type="EMBL" id="CBN76047.1"/>
    </source>
</evidence>
<dbReference type="Pfam" id="PF13516">
    <property type="entry name" value="LRR_6"/>
    <property type="match status" value="5"/>
</dbReference>
<feature type="compositionally biased region" description="Gly residues" evidence="4">
    <location>
        <begin position="202"/>
        <end position="214"/>
    </location>
</feature>